<keyword evidence="1" id="KW-0812">Transmembrane</keyword>
<accession>A0A1X7UFP2</accession>
<feature type="transmembrane region" description="Helical" evidence="1">
    <location>
        <begin position="6"/>
        <end position="31"/>
    </location>
</feature>
<dbReference type="EnsemblMetazoa" id="Aqu2.1.26301_001">
    <property type="protein sequence ID" value="Aqu2.1.26301_001"/>
    <property type="gene ID" value="Aqu2.1.26301"/>
</dbReference>
<dbReference type="AlphaFoldDB" id="A0A1X7UFP2"/>
<dbReference type="InParanoid" id="A0A1X7UFP2"/>
<name>A0A1X7UFP2_AMPQE</name>
<organism evidence="2">
    <name type="scientific">Amphimedon queenslandica</name>
    <name type="common">Sponge</name>
    <dbReference type="NCBI Taxonomy" id="400682"/>
    <lineage>
        <taxon>Eukaryota</taxon>
        <taxon>Metazoa</taxon>
        <taxon>Porifera</taxon>
        <taxon>Demospongiae</taxon>
        <taxon>Heteroscleromorpha</taxon>
        <taxon>Haplosclerida</taxon>
        <taxon>Niphatidae</taxon>
        <taxon>Amphimedon</taxon>
    </lineage>
</organism>
<keyword evidence="1" id="KW-0472">Membrane</keyword>
<protein>
    <submittedName>
        <fullName evidence="2">Uncharacterized protein</fullName>
    </submittedName>
</protein>
<keyword evidence="1" id="KW-1133">Transmembrane helix</keyword>
<evidence type="ECO:0000256" key="1">
    <source>
        <dbReference type="SAM" id="Phobius"/>
    </source>
</evidence>
<reference evidence="2" key="1">
    <citation type="submission" date="2017-05" db="UniProtKB">
        <authorList>
            <consortium name="EnsemblMetazoa"/>
        </authorList>
    </citation>
    <scope>IDENTIFICATION</scope>
</reference>
<proteinExistence type="predicted"/>
<sequence length="32" mass="3604">VGSSWSGYLFILSWFGVYPLLTVAYLTLFLCS</sequence>
<evidence type="ECO:0000313" key="2">
    <source>
        <dbReference type="EnsemblMetazoa" id="Aqu2.1.26301_001"/>
    </source>
</evidence>